<protein>
    <submittedName>
        <fullName evidence="4">Gfo/Idh/MocA family oxidoreductase</fullName>
    </submittedName>
</protein>
<dbReference type="SUPFAM" id="SSF51735">
    <property type="entry name" value="NAD(P)-binding Rossmann-fold domains"/>
    <property type="match status" value="1"/>
</dbReference>
<name>A0A4V6CSP1_9ACTN</name>
<dbReference type="PANTHER" id="PTHR43818:SF11">
    <property type="entry name" value="BCDNA.GH03377"/>
    <property type="match status" value="1"/>
</dbReference>
<dbReference type="InterPro" id="IPR050463">
    <property type="entry name" value="Gfo/Idh/MocA_oxidrdct_glycsds"/>
</dbReference>
<evidence type="ECO:0000313" key="4">
    <source>
        <dbReference type="EMBL" id="TKV62275.1"/>
    </source>
</evidence>
<dbReference type="AlphaFoldDB" id="A0A4V6CSP1"/>
<sequence length="395" mass="43315">MTQSPIRIGIVGLGKMGLSHVSMIRAHPDVSVEAVVDQAGYVLDVLSKYTGLRTFTDYDEMLKSVELDAVIIATPTRFHASMVKTALEHDLNVFCEKPLCLTAAESEDLAQIAADRGLVTQVGYHNRFVGAFEEVKHLLDAQAIGKVTHVLAEAYGPVVLKPKGSTWRSQRSEGGGCLYDYAAHPINLVNWYLGAPTAVGGTVLGSVFSADTEDEVFGTLYFGDGVTGQVSVNWSDESYRKMTTRITLWGTLGRITADRQECQVYLRDQANPPEGYRHGWNVRYTTELTDQVWFYLRGEEYSAQLDAFVQRVAKRDIEGINDFSSAAVTDRVLELMVADAAGGVSTTDDWPAALAASAARRPDETLTRRAAELVRDTAKQAGQAGRRLTGKLRSR</sequence>
<keyword evidence="1" id="KW-0560">Oxidoreductase</keyword>
<reference evidence="4 5" key="1">
    <citation type="submission" date="2019-05" db="EMBL/GenBank/DDBJ databases">
        <title>Nakamurella sp. N5BH11, whole genome shotgun sequence.</title>
        <authorList>
            <person name="Tuo L."/>
        </authorList>
    </citation>
    <scope>NUCLEOTIDE SEQUENCE [LARGE SCALE GENOMIC DNA]</scope>
    <source>
        <strain evidence="4 5">N5BH11</strain>
    </source>
</reference>
<dbReference type="InterPro" id="IPR000683">
    <property type="entry name" value="Gfo/Idh/MocA-like_OxRdtase_N"/>
</dbReference>
<gene>
    <name evidence="4" type="ORF">FDO65_09215</name>
</gene>
<dbReference type="Proteomes" id="UP000306985">
    <property type="component" value="Unassembled WGS sequence"/>
</dbReference>
<evidence type="ECO:0000313" key="5">
    <source>
        <dbReference type="Proteomes" id="UP000306985"/>
    </source>
</evidence>
<dbReference type="Gene3D" id="3.40.50.720">
    <property type="entry name" value="NAD(P)-binding Rossmann-like Domain"/>
    <property type="match status" value="1"/>
</dbReference>
<dbReference type="InterPro" id="IPR055170">
    <property type="entry name" value="GFO_IDH_MocA-like_dom"/>
</dbReference>
<evidence type="ECO:0000256" key="1">
    <source>
        <dbReference type="ARBA" id="ARBA00023002"/>
    </source>
</evidence>
<feature type="domain" description="Gfo/Idh/MocA-like oxidoreductase N-terminal" evidence="2">
    <location>
        <begin position="6"/>
        <end position="124"/>
    </location>
</feature>
<dbReference type="InterPro" id="IPR036291">
    <property type="entry name" value="NAD(P)-bd_dom_sf"/>
</dbReference>
<feature type="domain" description="GFO/IDH/MocA-like oxidoreductase" evidence="3">
    <location>
        <begin position="132"/>
        <end position="255"/>
    </location>
</feature>
<dbReference type="GO" id="GO:0016491">
    <property type="term" value="F:oxidoreductase activity"/>
    <property type="evidence" value="ECO:0007669"/>
    <property type="project" value="UniProtKB-KW"/>
</dbReference>
<dbReference type="EMBL" id="SZZH01000001">
    <property type="protein sequence ID" value="TKV62275.1"/>
    <property type="molecule type" value="Genomic_DNA"/>
</dbReference>
<proteinExistence type="predicted"/>
<keyword evidence="5" id="KW-1185">Reference proteome</keyword>
<dbReference type="PANTHER" id="PTHR43818">
    <property type="entry name" value="BCDNA.GH03377"/>
    <property type="match status" value="1"/>
</dbReference>
<dbReference type="GO" id="GO:0000166">
    <property type="term" value="F:nucleotide binding"/>
    <property type="evidence" value="ECO:0007669"/>
    <property type="project" value="InterPro"/>
</dbReference>
<evidence type="ECO:0000259" key="2">
    <source>
        <dbReference type="Pfam" id="PF01408"/>
    </source>
</evidence>
<accession>A0A4V6CSP1</accession>
<organism evidence="4 5">
    <name type="scientific">Nakamurella flava</name>
    <dbReference type="NCBI Taxonomy" id="2576308"/>
    <lineage>
        <taxon>Bacteria</taxon>
        <taxon>Bacillati</taxon>
        <taxon>Actinomycetota</taxon>
        <taxon>Actinomycetes</taxon>
        <taxon>Nakamurellales</taxon>
        <taxon>Nakamurellaceae</taxon>
        <taxon>Nakamurella</taxon>
    </lineage>
</organism>
<dbReference type="Pfam" id="PF01408">
    <property type="entry name" value="GFO_IDH_MocA"/>
    <property type="match status" value="1"/>
</dbReference>
<evidence type="ECO:0000259" key="3">
    <source>
        <dbReference type="Pfam" id="PF22725"/>
    </source>
</evidence>
<dbReference type="SUPFAM" id="SSF55347">
    <property type="entry name" value="Glyceraldehyde-3-phosphate dehydrogenase-like, C-terminal domain"/>
    <property type="match status" value="1"/>
</dbReference>
<dbReference type="Gene3D" id="3.30.360.10">
    <property type="entry name" value="Dihydrodipicolinate Reductase, domain 2"/>
    <property type="match status" value="1"/>
</dbReference>
<comment type="caution">
    <text evidence="4">The sequence shown here is derived from an EMBL/GenBank/DDBJ whole genome shotgun (WGS) entry which is preliminary data.</text>
</comment>
<dbReference type="OrthoDB" id="256869at2"/>
<dbReference type="Pfam" id="PF22725">
    <property type="entry name" value="GFO_IDH_MocA_C3"/>
    <property type="match status" value="1"/>
</dbReference>